<dbReference type="InterPro" id="IPR029060">
    <property type="entry name" value="PIN-like_dom_sf"/>
</dbReference>
<accession>A0A4Y8RH15</accession>
<protein>
    <recommendedName>
        <fullName evidence="3">PIN domain-containing protein</fullName>
    </recommendedName>
</protein>
<gene>
    <name evidence="1" type="ORF">E3C22_13955</name>
</gene>
<reference evidence="1 2" key="1">
    <citation type="submission" date="2019-03" db="EMBL/GenBank/DDBJ databases">
        <title>Jiella endophytica sp. nov., a novel endophytic bacterium isolated from root of Ficus microcarpa Linn. f.</title>
        <authorList>
            <person name="Tuo L."/>
        </authorList>
    </citation>
    <scope>NUCLEOTIDE SEQUENCE [LARGE SCALE GENOMIC DNA]</scope>
    <source>
        <strain evidence="1 2">CBS5Q-3</strain>
    </source>
</reference>
<dbReference type="SUPFAM" id="SSF88723">
    <property type="entry name" value="PIN domain-like"/>
    <property type="match status" value="1"/>
</dbReference>
<proteinExistence type="predicted"/>
<sequence length="136" mass="15141">MARFVIGPDVALRLIEEGGGSLSGHQLLAPTILRSEVLAELYRAVRRGDCDRRTANARLDKLRRLKLRLLGDRVLQRVAFEIAESLDWPDTFAAEYLALTRLQADAFVTLDQDLARVARTVVAVATLDELIADEGR</sequence>
<comment type="caution">
    <text evidence="1">The sequence shown here is derived from an EMBL/GenBank/DDBJ whole genome shotgun (WGS) entry which is preliminary data.</text>
</comment>
<evidence type="ECO:0000313" key="2">
    <source>
        <dbReference type="Proteomes" id="UP000298179"/>
    </source>
</evidence>
<dbReference type="AlphaFoldDB" id="A0A4Y8RH15"/>
<evidence type="ECO:0008006" key="3">
    <source>
        <dbReference type="Google" id="ProtNLM"/>
    </source>
</evidence>
<dbReference type="RefSeq" id="WP_134762663.1">
    <property type="nucleotide sequence ID" value="NZ_SOZD01000004.1"/>
</dbReference>
<dbReference type="Proteomes" id="UP000298179">
    <property type="component" value="Unassembled WGS sequence"/>
</dbReference>
<dbReference type="EMBL" id="SOZD01000004">
    <property type="protein sequence ID" value="TFF21781.1"/>
    <property type="molecule type" value="Genomic_DNA"/>
</dbReference>
<keyword evidence="2" id="KW-1185">Reference proteome</keyword>
<name>A0A4Y8RH15_9HYPH</name>
<dbReference type="OrthoDB" id="8370557at2"/>
<dbReference type="Gene3D" id="3.40.50.1010">
    <property type="entry name" value="5'-nuclease"/>
    <property type="match status" value="1"/>
</dbReference>
<evidence type="ECO:0000313" key="1">
    <source>
        <dbReference type="EMBL" id="TFF21781.1"/>
    </source>
</evidence>
<organism evidence="1 2">
    <name type="scientific">Jiella endophytica</name>
    <dbReference type="NCBI Taxonomy" id="2558362"/>
    <lineage>
        <taxon>Bacteria</taxon>
        <taxon>Pseudomonadati</taxon>
        <taxon>Pseudomonadota</taxon>
        <taxon>Alphaproteobacteria</taxon>
        <taxon>Hyphomicrobiales</taxon>
        <taxon>Aurantimonadaceae</taxon>
        <taxon>Jiella</taxon>
    </lineage>
</organism>